<evidence type="ECO:0000256" key="1">
    <source>
        <dbReference type="SAM" id="MobiDB-lite"/>
    </source>
</evidence>
<dbReference type="InterPro" id="IPR036224">
    <property type="entry name" value="GINS_bundle-like_dom_sf"/>
</dbReference>
<reference evidence="3" key="2">
    <citation type="submission" date="2015-01" db="EMBL/GenBank/DDBJ databases">
        <title>Evolutionary Origins and Diversification of the Mycorrhizal Mutualists.</title>
        <authorList>
            <consortium name="DOE Joint Genome Institute"/>
            <consortium name="Mycorrhizal Genomics Consortium"/>
            <person name="Kohler A."/>
            <person name="Kuo A."/>
            <person name="Nagy L.G."/>
            <person name="Floudas D."/>
            <person name="Copeland A."/>
            <person name="Barry K.W."/>
            <person name="Cichocki N."/>
            <person name="Veneault-Fourrey C."/>
            <person name="LaButti K."/>
            <person name="Lindquist E.A."/>
            <person name="Lipzen A."/>
            <person name="Lundell T."/>
            <person name="Morin E."/>
            <person name="Murat C."/>
            <person name="Riley R."/>
            <person name="Ohm R."/>
            <person name="Sun H."/>
            <person name="Tunlid A."/>
            <person name="Henrissat B."/>
            <person name="Grigoriev I.V."/>
            <person name="Hibbett D.S."/>
            <person name="Martin F."/>
        </authorList>
    </citation>
    <scope>NUCLEOTIDE SEQUENCE [LARGE SCALE GENOMIC DNA]</scope>
    <source>
        <strain evidence="3">Foug A</strain>
    </source>
</reference>
<dbReference type="AlphaFoldDB" id="A0A0C3E7I3"/>
<gene>
    <name evidence="2" type="ORF">SCLCIDRAFT_1213228</name>
</gene>
<keyword evidence="3" id="KW-1185">Reference proteome</keyword>
<feature type="region of interest" description="Disordered" evidence="1">
    <location>
        <begin position="19"/>
        <end position="57"/>
    </location>
</feature>
<dbReference type="OrthoDB" id="338231at2759"/>
<protein>
    <submittedName>
        <fullName evidence="2">Uncharacterized protein</fullName>
    </submittedName>
</protein>
<accession>A0A0C3E7I3</accession>
<feature type="compositionally biased region" description="Basic and acidic residues" evidence="1">
    <location>
        <begin position="19"/>
        <end position="30"/>
    </location>
</feature>
<reference evidence="2 3" key="1">
    <citation type="submission" date="2014-04" db="EMBL/GenBank/DDBJ databases">
        <authorList>
            <consortium name="DOE Joint Genome Institute"/>
            <person name="Kuo A."/>
            <person name="Kohler A."/>
            <person name="Nagy L.G."/>
            <person name="Floudas D."/>
            <person name="Copeland A."/>
            <person name="Barry K.W."/>
            <person name="Cichocki N."/>
            <person name="Veneault-Fourrey C."/>
            <person name="LaButti K."/>
            <person name="Lindquist E.A."/>
            <person name="Lipzen A."/>
            <person name="Lundell T."/>
            <person name="Morin E."/>
            <person name="Murat C."/>
            <person name="Sun H."/>
            <person name="Tunlid A."/>
            <person name="Henrissat B."/>
            <person name="Grigoriev I.V."/>
            <person name="Hibbett D.S."/>
            <person name="Martin F."/>
            <person name="Nordberg H.P."/>
            <person name="Cantor M.N."/>
            <person name="Hua S.X."/>
        </authorList>
    </citation>
    <scope>NUCLEOTIDE SEQUENCE [LARGE SCALE GENOMIC DNA]</scope>
    <source>
        <strain evidence="2 3">Foug A</strain>
    </source>
</reference>
<dbReference type="STRING" id="1036808.A0A0C3E7I3"/>
<dbReference type="EMBL" id="KN822028">
    <property type="protein sequence ID" value="KIM64394.1"/>
    <property type="molecule type" value="Genomic_DNA"/>
</dbReference>
<dbReference type="Proteomes" id="UP000053989">
    <property type="component" value="Unassembled WGS sequence"/>
</dbReference>
<evidence type="ECO:0000313" key="2">
    <source>
        <dbReference type="EMBL" id="KIM64394.1"/>
    </source>
</evidence>
<evidence type="ECO:0000313" key="3">
    <source>
        <dbReference type="Proteomes" id="UP000053989"/>
    </source>
</evidence>
<proteinExistence type="predicted"/>
<dbReference type="Gene3D" id="1.20.58.1030">
    <property type="match status" value="1"/>
</dbReference>
<dbReference type="HOGENOM" id="CLU_166311_0_0_1"/>
<name>A0A0C3E7I3_9AGAM</name>
<dbReference type="SUPFAM" id="SSF158573">
    <property type="entry name" value="GINS helical bundle-like"/>
    <property type="match status" value="1"/>
</dbReference>
<sequence length="120" mass="13692">MDVDDPNFFTRLARGGSHTFEDRLRSAPRDDDGDGDNLPRPRADAPPVADEQEPETPLQQLIRHWMNERHAQDILPTEDDLLSRLLDHVRSQVSASCVSMRVLPLESSRRSTPTRYGGWM</sequence>
<dbReference type="InParanoid" id="A0A0C3E7I3"/>
<organism evidence="2 3">
    <name type="scientific">Scleroderma citrinum Foug A</name>
    <dbReference type="NCBI Taxonomy" id="1036808"/>
    <lineage>
        <taxon>Eukaryota</taxon>
        <taxon>Fungi</taxon>
        <taxon>Dikarya</taxon>
        <taxon>Basidiomycota</taxon>
        <taxon>Agaricomycotina</taxon>
        <taxon>Agaricomycetes</taxon>
        <taxon>Agaricomycetidae</taxon>
        <taxon>Boletales</taxon>
        <taxon>Sclerodermatineae</taxon>
        <taxon>Sclerodermataceae</taxon>
        <taxon>Scleroderma</taxon>
    </lineage>
</organism>